<name>A0A0W8GZ27_ACIJO</name>
<gene>
    <name evidence="6" type="ORF">DI542_08375</name>
    <name evidence="7" type="ORF">I6G67_06160</name>
    <name evidence="3" type="ORF">N5C10_05850</name>
    <name evidence="2" type="ORF">N5D11_00440</name>
    <name evidence="4" type="ORF">N5I27_11235</name>
    <name evidence="5" type="ORF">N5J46_02155</name>
    <name evidence="1" type="ORF">N7566_03095</name>
    <name evidence="8" type="ORF">NCTC10308_01523</name>
    <name evidence="9" type="ORF">QBJ73_01105</name>
</gene>
<dbReference type="EMBL" id="UFRV01000006">
    <property type="protein sequence ID" value="SUT94694.1"/>
    <property type="molecule type" value="Genomic_DNA"/>
</dbReference>
<dbReference type="Proteomes" id="UP001244586">
    <property type="component" value="Chromosome"/>
</dbReference>
<evidence type="ECO:0000313" key="6">
    <source>
        <dbReference type="EMBL" id="PZQ90174.1"/>
    </source>
</evidence>
<reference evidence="6 10" key="1">
    <citation type="submission" date="2017-11" db="EMBL/GenBank/DDBJ databases">
        <title>Infants hospitalized years apart are colonized by the same room-sourced microbial strains.</title>
        <authorList>
            <person name="Brooks B."/>
            <person name="Olm M.R."/>
            <person name="Firek B.A."/>
            <person name="Baker R."/>
            <person name="Thomas B.C."/>
            <person name="Morowitz M.J."/>
            <person name="Banfield J.F."/>
        </authorList>
    </citation>
    <scope>NUCLEOTIDE SEQUENCE [LARGE SCALE GENOMIC DNA]</scope>
    <source>
        <strain evidence="6">S2_003_000_R3_20</strain>
    </source>
</reference>
<reference evidence="9 13" key="5">
    <citation type="submission" date="2023-04" db="EMBL/GenBank/DDBJ databases">
        <title>Acinetobacter johnsonii isolate AYTCM encoding NDM-1, OXA-58 and PER-1.</title>
        <authorList>
            <person name="Tian C."/>
            <person name="Wang S."/>
            <person name="Fan X."/>
            <person name="Xia D."/>
        </authorList>
    </citation>
    <scope>NUCLEOTIDE SEQUENCE [LARGE SCALE GENOMIC DNA]</scope>
    <source>
        <strain evidence="9 13">AYTCM</strain>
    </source>
</reference>
<dbReference type="EMBL" id="JAOCDR010000001">
    <property type="protein sequence ID" value="MDH0654610.1"/>
    <property type="molecule type" value="Genomic_DNA"/>
</dbReference>
<dbReference type="EMBL" id="CP065666">
    <property type="protein sequence ID" value="QPS05027.1"/>
    <property type="molecule type" value="Genomic_DNA"/>
</dbReference>
<dbReference type="EMBL" id="JAOCBE010000001">
    <property type="protein sequence ID" value="MDH0968796.1"/>
    <property type="molecule type" value="Genomic_DNA"/>
</dbReference>
<protein>
    <recommendedName>
        <fullName evidence="14">DUF1871 family protein</fullName>
    </recommendedName>
</protein>
<evidence type="ECO:0000313" key="11">
    <source>
        <dbReference type="Proteomes" id="UP000254227"/>
    </source>
</evidence>
<keyword evidence="13" id="KW-1185">Reference proteome</keyword>
<dbReference type="RefSeq" id="WP_004696307.1">
    <property type="nucleotide sequence ID" value="NZ_BBTB01000047.1"/>
</dbReference>
<evidence type="ECO:0000313" key="3">
    <source>
        <dbReference type="EMBL" id="MDH0968796.1"/>
    </source>
</evidence>
<reference evidence="7 12" key="3">
    <citation type="submission" date="2020-12" db="EMBL/GenBank/DDBJ databases">
        <title>FDA dAtabase for Regulatory Grade micrObial Sequences (FDA-ARGOS): Supporting development and validation of Infectious Disease Dx tests.</title>
        <authorList>
            <person name="Sproer C."/>
            <person name="Gronow S."/>
            <person name="Severitt S."/>
            <person name="Schroder I."/>
            <person name="Tallon L."/>
            <person name="Sadzewicz L."/>
            <person name="Zhao X."/>
            <person name="Boylan J."/>
            <person name="Ott S."/>
            <person name="Bowen H."/>
            <person name="Vavikolanu K."/>
            <person name="Mehta A."/>
            <person name="Aluvathingal J."/>
            <person name="Nadendla S."/>
            <person name="Lowell S."/>
            <person name="Myers T."/>
            <person name="Yan Y."/>
            <person name="Sichtig H."/>
        </authorList>
    </citation>
    <scope>NUCLEOTIDE SEQUENCE [LARGE SCALE GENOMIC DNA]</scope>
    <source>
        <strain evidence="7 12">FDAARGOS_910</strain>
    </source>
</reference>
<evidence type="ECO:0000313" key="12">
    <source>
        <dbReference type="Proteomes" id="UP000595107"/>
    </source>
</evidence>
<evidence type="ECO:0000313" key="2">
    <source>
        <dbReference type="EMBL" id="MDH0654610.1"/>
    </source>
</evidence>
<evidence type="ECO:0000313" key="9">
    <source>
        <dbReference type="EMBL" id="WMG18267.1"/>
    </source>
</evidence>
<dbReference type="Proteomes" id="UP001157887">
    <property type="component" value="Unassembled WGS sequence"/>
</dbReference>
<dbReference type="Proteomes" id="UP000254227">
    <property type="component" value="Unassembled WGS sequence"/>
</dbReference>
<reference evidence="8 11" key="2">
    <citation type="submission" date="2018-06" db="EMBL/GenBank/DDBJ databases">
        <authorList>
            <consortium name="Pathogen Informatics"/>
            <person name="Doyle S."/>
        </authorList>
    </citation>
    <scope>NUCLEOTIDE SEQUENCE [LARGE SCALE GENOMIC DNA]</scope>
    <source>
        <strain evidence="8 11">NCTC10308</strain>
    </source>
</reference>
<dbReference type="Proteomes" id="UP001159915">
    <property type="component" value="Unassembled WGS sequence"/>
</dbReference>
<organism evidence="6 10">
    <name type="scientific">Acinetobacter johnsonii</name>
    <dbReference type="NCBI Taxonomy" id="40214"/>
    <lineage>
        <taxon>Bacteria</taxon>
        <taxon>Pseudomonadati</taxon>
        <taxon>Pseudomonadota</taxon>
        <taxon>Gammaproteobacteria</taxon>
        <taxon>Moraxellales</taxon>
        <taxon>Moraxellaceae</taxon>
        <taxon>Acinetobacter</taxon>
    </lineage>
</organism>
<evidence type="ECO:0000313" key="13">
    <source>
        <dbReference type="Proteomes" id="UP001244586"/>
    </source>
</evidence>
<dbReference type="EMBL" id="QFQJ01000038">
    <property type="protein sequence ID" value="PZQ90174.1"/>
    <property type="molecule type" value="Genomic_DNA"/>
</dbReference>
<dbReference type="Proteomes" id="UP001161099">
    <property type="component" value="Unassembled WGS sequence"/>
</dbReference>
<dbReference type="AlphaFoldDB" id="A0A0W8GZ27"/>
<dbReference type="EMBL" id="JAOCLH010000002">
    <property type="protein sequence ID" value="MDH2171256.1"/>
    <property type="molecule type" value="Genomic_DNA"/>
</dbReference>
<dbReference type="Proteomes" id="UP001161567">
    <property type="component" value="Unassembled WGS sequence"/>
</dbReference>
<evidence type="ECO:0000313" key="1">
    <source>
        <dbReference type="EMBL" id="MDG9785999.1"/>
    </source>
</evidence>
<dbReference type="Proteomes" id="UP000249282">
    <property type="component" value="Unassembled WGS sequence"/>
</dbReference>
<reference evidence="1" key="4">
    <citation type="submission" date="2022-09" db="EMBL/GenBank/DDBJ databases">
        <title>Intensive care unit water sources are persistently colonized with multi-drug resistant bacteria and are the site of extensive horizontal gene transfer of antibiotic resistance genes.</title>
        <authorList>
            <person name="Diorio-Toth L."/>
        </authorList>
    </citation>
    <scope>NUCLEOTIDE SEQUENCE</scope>
    <source>
        <strain evidence="5">GD03649</strain>
        <strain evidence="4">GD03725</strain>
        <strain evidence="2">GD03851</strain>
        <strain evidence="3">GD03920</strain>
        <strain evidence="1">GD04065</strain>
    </source>
</reference>
<evidence type="ECO:0008006" key="14">
    <source>
        <dbReference type="Google" id="ProtNLM"/>
    </source>
</evidence>
<dbReference type="EMBL" id="JAOECG010000002">
    <property type="protein sequence ID" value="MDG9785999.1"/>
    <property type="molecule type" value="Genomic_DNA"/>
</dbReference>
<evidence type="ECO:0000313" key="8">
    <source>
        <dbReference type="EMBL" id="SUT94694.1"/>
    </source>
</evidence>
<accession>A0A0W8GZ27</accession>
<dbReference type="Proteomes" id="UP001162261">
    <property type="component" value="Unassembled WGS sequence"/>
</dbReference>
<dbReference type="Proteomes" id="UP000595107">
    <property type="component" value="Chromosome"/>
</dbReference>
<proteinExistence type="predicted"/>
<sequence>MFTEENRHVSLLHAINKILIKDWDPLRIYRNPALQDEYEEYLPSLFRFICEQASETEIFEYLWWVENKVMEVKGNKTHTLKIAHLLKDLQED</sequence>
<dbReference type="EMBL" id="JAOCIL010000001">
    <property type="protein sequence ID" value="MDH1438928.1"/>
    <property type="molecule type" value="Genomic_DNA"/>
</dbReference>
<evidence type="ECO:0000313" key="10">
    <source>
        <dbReference type="Proteomes" id="UP000249282"/>
    </source>
</evidence>
<evidence type="ECO:0000313" key="4">
    <source>
        <dbReference type="EMBL" id="MDH1438928.1"/>
    </source>
</evidence>
<evidence type="ECO:0000313" key="5">
    <source>
        <dbReference type="EMBL" id="MDH2171256.1"/>
    </source>
</evidence>
<evidence type="ECO:0000313" key="7">
    <source>
        <dbReference type="EMBL" id="QPS05027.1"/>
    </source>
</evidence>
<dbReference type="EMBL" id="CP121776">
    <property type="protein sequence ID" value="WMG18267.1"/>
    <property type="molecule type" value="Genomic_DNA"/>
</dbReference>